<reference evidence="2 3" key="1">
    <citation type="submission" date="2022-06" db="EMBL/GenBank/DDBJ databases">
        <title>Isolation of gut microbiota from human fecal samples.</title>
        <authorList>
            <person name="Pamer E.G."/>
            <person name="Barat B."/>
            <person name="Waligurski E."/>
            <person name="Medina S."/>
            <person name="Paddock L."/>
            <person name="Mostad J."/>
        </authorList>
    </citation>
    <scope>NUCLEOTIDE SEQUENCE [LARGE SCALE GENOMIC DNA]</scope>
    <source>
        <strain evidence="2 3">DFI.7.95</strain>
    </source>
</reference>
<organism evidence="2 3">
    <name type="scientific">Tissierella carlieri</name>
    <dbReference type="NCBI Taxonomy" id="689904"/>
    <lineage>
        <taxon>Bacteria</taxon>
        <taxon>Bacillati</taxon>
        <taxon>Bacillota</taxon>
        <taxon>Tissierellia</taxon>
        <taxon>Tissierellales</taxon>
        <taxon>Tissierellaceae</taxon>
        <taxon>Tissierella</taxon>
    </lineage>
</organism>
<accession>A0ABT1SAX6</accession>
<feature type="domain" description="Beta-lactamase-related" evidence="1">
    <location>
        <begin position="25"/>
        <end position="313"/>
    </location>
</feature>
<comment type="caution">
    <text evidence="2">The sequence shown here is derived from an EMBL/GenBank/DDBJ whole genome shotgun (WGS) entry which is preliminary data.</text>
</comment>
<dbReference type="RefSeq" id="WP_216563149.1">
    <property type="nucleotide sequence ID" value="NZ_JAHLOH010000058.1"/>
</dbReference>
<dbReference type="Pfam" id="PF00144">
    <property type="entry name" value="Beta-lactamase"/>
    <property type="match status" value="1"/>
</dbReference>
<name>A0ABT1SAX6_9FIRM</name>
<dbReference type="EMBL" id="JANGAC010000007">
    <property type="protein sequence ID" value="MCQ4923616.1"/>
    <property type="molecule type" value="Genomic_DNA"/>
</dbReference>
<dbReference type="PANTHER" id="PTHR46825:SF9">
    <property type="entry name" value="BETA-LACTAMASE-RELATED DOMAIN-CONTAINING PROTEIN"/>
    <property type="match status" value="1"/>
</dbReference>
<dbReference type="Proteomes" id="UP001524478">
    <property type="component" value="Unassembled WGS sequence"/>
</dbReference>
<dbReference type="InterPro" id="IPR001466">
    <property type="entry name" value="Beta-lactam-related"/>
</dbReference>
<dbReference type="InterPro" id="IPR050491">
    <property type="entry name" value="AmpC-like"/>
</dbReference>
<protein>
    <submittedName>
        <fullName evidence="2">Beta-lactamase family protein</fullName>
    </submittedName>
</protein>
<evidence type="ECO:0000313" key="2">
    <source>
        <dbReference type="EMBL" id="MCQ4923616.1"/>
    </source>
</evidence>
<sequence>MKDKDVKYQINEYLELYTKFWSFSGSIAAIKDGRILFEKAYGYANIEHKVRNTIETKYRVWSITKQFTAAAVLILEERGLLKVEDSLKKYFPDWVNLNPEITIHHLLTHTSGIFNYSNLPNSHKIFQKMYHQKSELIRMFTSNPLDFEPGTQWNYSNTGYYLLGMLIEKLSGKTFSQFLTENIFLPLGMLNTGIDDEKKIVENKASGYYLNGNDLIHCNYINMNLILSSGAMYSTVGDLLTWDQALNNNKLLSRKSIEKMNTPFKNNYGYGVAINMNGNRRVVHHNGGCEGFLAEIHRYVDDDFAVVVLSNYGFTAVNKLCKVVTSIAFGEKYEIPVKPEAFPLSVNALESYLGVYKEDGFKLELKKEKKDILLIIDDEYTLPTYPISENVLHHRWIDEEYTFTKDDDGQLYLWGIKKK</sequence>
<dbReference type="PANTHER" id="PTHR46825">
    <property type="entry name" value="D-ALANYL-D-ALANINE-CARBOXYPEPTIDASE/ENDOPEPTIDASE AMPH"/>
    <property type="match status" value="1"/>
</dbReference>
<keyword evidence="3" id="KW-1185">Reference proteome</keyword>
<gene>
    <name evidence="2" type="ORF">NE686_10990</name>
</gene>
<evidence type="ECO:0000259" key="1">
    <source>
        <dbReference type="Pfam" id="PF00144"/>
    </source>
</evidence>
<proteinExistence type="predicted"/>
<evidence type="ECO:0000313" key="3">
    <source>
        <dbReference type="Proteomes" id="UP001524478"/>
    </source>
</evidence>